<dbReference type="InterPro" id="IPR050511">
    <property type="entry name" value="AMPK_gamma/SDS23_families"/>
</dbReference>
<name>A0ABD3P182_9STRA</name>
<dbReference type="CDD" id="cd02205">
    <property type="entry name" value="CBS_pair_SF"/>
    <property type="match status" value="1"/>
</dbReference>
<gene>
    <name evidence="5" type="ORF">ACHAW5_009933</name>
</gene>
<protein>
    <recommendedName>
        <fullName evidence="4">CBS domain-containing protein</fullName>
    </recommendedName>
</protein>
<dbReference type="PANTHER" id="PTHR13780">
    <property type="entry name" value="AMP-ACTIVATED PROTEIN KINASE, GAMMA REGULATORY SUBUNIT"/>
    <property type="match status" value="1"/>
</dbReference>
<comment type="caution">
    <text evidence="5">The sequence shown here is derived from an EMBL/GenBank/DDBJ whole genome shotgun (WGS) entry which is preliminary data.</text>
</comment>
<keyword evidence="2 3" id="KW-0129">CBS domain</keyword>
<organism evidence="5 6">
    <name type="scientific">Stephanodiscus triporus</name>
    <dbReference type="NCBI Taxonomy" id="2934178"/>
    <lineage>
        <taxon>Eukaryota</taxon>
        <taxon>Sar</taxon>
        <taxon>Stramenopiles</taxon>
        <taxon>Ochrophyta</taxon>
        <taxon>Bacillariophyta</taxon>
        <taxon>Coscinodiscophyceae</taxon>
        <taxon>Thalassiosirophycidae</taxon>
        <taxon>Stephanodiscales</taxon>
        <taxon>Stephanodiscaceae</taxon>
        <taxon>Stephanodiscus</taxon>
    </lineage>
</organism>
<dbReference type="AlphaFoldDB" id="A0ABD3P182"/>
<evidence type="ECO:0000313" key="6">
    <source>
        <dbReference type="Proteomes" id="UP001530315"/>
    </source>
</evidence>
<evidence type="ECO:0000256" key="1">
    <source>
        <dbReference type="ARBA" id="ARBA00022737"/>
    </source>
</evidence>
<keyword evidence="6" id="KW-1185">Reference proteome</keyword>
<feature type="domain" description="CBS" evidence="4">
    <location>
        <begin position="319"/>
        <end position="380"/>
    </location>
</feature>
<dbReference type="SMART" id="SM00116">
    <property type="entry name" value="CBS"/>
    <property type="match status" value="3"/>
</dbReference>
<dbReference type="PANTHER" id="PTHR13780:SF36">
    <property type="entry name" value="CBS DOMAIN-CONTAINING PROTEIN"/>
    <property type="match status" value="1"/>
</dbReference>
<dbReference type="Proteomes" id="UP001530315">
    <property type="component" value="Unassembled WGS sequence"/>
</dbReference>
<feature type="domain" description="CBS" evidence="4">
    <location>
        <begin position="52"/>
        <end position="111"/>
    </location>
</feature>
<evidence type="ECO:0000256" key="3">
    <source>
        <dbReference type="PROSITE-ProRule" id="PRU00703"/>
    </source>
</evidence>
<feature type="domain" description="CBS" evidence="4">
    <location>
        <begin position="244"/>
        <end position="301"/>
    </location>
</feature>
<sequence>MSFRSKSAQALMNVVESYTAGEVMDFTVQKRASDRDQARAFHVGDESTQAEPQPPSSVIVIDSKMTPLEAATLLWENFIMGAPVYDADRKTYVGMFDVRDILSCVNAAHREFVALGIDNPKPGQDTHLPTYGEINRAMQRERLANALQHMKIDSKPSTPGAVTVTYLAARNPMPPVFYTKESSLLDICKVLTARHKHRVCIGNSSTARAVCEGILSQSSIVAFIASKCPKGSLDEKMTDAGLDFRKDVVKIADSASAAEAFELLDSKRLSGIAVVDEDGKLVGTTSAKDIKRAVLDAGRTSMDMDILSYLASVRQSEAVTKKDKYPSVHVHDDATVEHVVNLIAKTGLHRVFVVDKDMKPVGVVSFTDIINFVIKPAIPGV</sequence>
<evidence type="ECO:0000313" key="5">
    <source>
        <dbReference type="EMBL" id="KAL3781246.1"/>
    </source>
</evidence>
<dbReference type="Pfam" id="PF00571">
    <property type="entry name" value="CBS"/>
    <property type="match status" value="2"/>
</dbReference>
<dbReference type="SUPFAM" id="SSF54631">
    <property type="entry name" value="CBS-domain pair"/>
    <property type="match status" value="2"/>
</dbReference>
<dbReference type="InterPro" id="IPR000644">
    <property type="entry name" value="CBS_dom"/>
</dbReference>
<evidence type="ECO:0000259" key="4">
    <source>
        <dbReference type="PROSITE" id="PS51371"/>
    </source>
</evidence>
<dbReference type="EMBL" id="JALLAZ020001076">
    <property type="protein sequence ID" value="KAL3781246.1"/>
    <property type="molecule type" value="Genomic_DNA"/>
</dbReference>
<evidence type="ECO:0000256" key="2">
    <source>
        <dbReference type="ARBA" id="ARBA00023122"/>
    </source>
</evidence>
<keyword evidence="1" id="KW-0677">Repeat</keyword>
<dbReference type="InterPro" id="IPR046342">
    <property type="entry name" value="CBS_dom_sf"/>
</dbReference>
<dbReference type="Gene3D" id="3.10.580.10">
    <property type="entry name" value="CBS-domain"/>
    <property type="match status" value="2"/>
</dbReference>
<proteinExistence type="predicted"/>
<dbReference type="PROSITE" id="PS51371">
    <property type="entry name" value="CBS"/>
    <property type="match status" value="3"/>
</dbReference>
<accession>A0ABD3P182</accession>
<reference evidence="5 6" key="1">
    <citation type="submission" date="2024-10" db="EMBL/GenBank/DDBJ databases">
        <title>Updated reference genomes for cyclostephanoid diatoms.</title>
        <authorList>
            <person name="Roberts W.R."/>
            <person name="Alverson A.J."/>
        </authorList>
    </citation>
    <scope>NUCLEOTIDE SEQUENCE [LARGE SCALE GENOMIC DNA]</scope>
    <source>
        <strain evidence="5 6">AJA276-08</strain>
    </source>
</reference>